<dbReference type="SUPFAM" id="SSF53448">
    <property type="entry name" value="Nucleotide-diphospho-sugar transferases"/>
    <property type="match status" value="1"/>
</dbReference>
<accession>A0A2T4PQD2</accession>
<organism evidence="3 4">
    <name type="scientific">Mammaliicoccus vitulinus</name>
    <dbReference type="NCBI Taxonomy" id="71237"/>
    <lineage>
        <taxon>Bacteria</taxon>
        <taxon>Bacillati</taxon>
        <taxon>Bacillota</taxon>
        <taxon>Bacilli</taxon>
        <taxon>Bacillales</taxon>
        <taxon>Staphylococcaceae</taxon>
        <taxon>Mammaliicoccus</taxon>
    </lineage>
</organism>
<evidence type="ECO:0000313" key="4">
    <source>
        <dbReference type="Proteomes" id="UP000241209"/>
    </source>
</evidence>
<dbReference type="CDD" id="cd00761">
    <property type="entry name" value="Glyco_tranf_GTA_type"/>
    <property type="match status" value="1"/>
</dbReference>
<comment type="caution">
    <text evidence="3">The sequence shown here is derived from an EMBL/GenBank/DDBJ whole genome shotgun (WGS) entry which is preliminary data.</text>
</comment>
<comment type="similarity">
    <text evidence="1">Belongs to the glycosyltransferase 2 family.</text>
</comment>
<dbReference type="Pfam" id="PF00535">
    <property type="entry name" value="Glycos_transf_2"/>
    <property type="match status" value="1"/>
</dbReference>
<feature type="domain" description="Glycosyltransferase 2-like" evidence="2">
    <location>
        <begin position="4"/>
        <end position="162"/>
    </location>
</feature>
<dbReference type="RefSeq" id="WP_107557393.1">
    <property type="nucleotide sequence ID" value="NZ_PZFK01000040.1"/>
</dbReference>
<dbReference type="InterPro" id="IPR001173">
    <property type="entry name" value="Glyco_trans_2-like"/>
</dbReference>
<evidence type="ECO:0000313" key="3">
    <source>
        <dbReference type="EMBL" id="PTI27901.1"/>
    </source>
</evidence>
<name>A0A2T4PQD2_9STAP</name>
<dbReference type="Gene3D" id="3.90.550.10">
    <property type="entry name" value="Spore Coat Polysaccharide Biosynthesis Protein SpsA, Chain A"/>
    <property type="match status" value="1"/>
</dbReference>
<dbReference type="EMBL" id="PZFK01000040">
    <property type="protein sequence ID" value="PTI27901.1"/>
    <property type="molecule type" value="Genomic_DNA"/>
</dbReference>
<evidence type="ECO:0000259" key="2">
    <source>
        <dbReference type="Pfam" id="PF00535"/>
    </source>
</evidence>
<dbReference type="InterPro" id="IPR029044">
    <property type="entry name" value="Nucleotide-diphossugar_trans"/>
</dbReference>
<dbReference type="Proteomes" id="UP000241209">
    <property type="component" value="Unassembled WGS sequence"/>
</dbReference>
<dbReference type="PANTHER" id="PTHR22916">
    <property type="entry name" value="GLYCOSYLTRANSFERASE"/>
    <property type="match status" value="1"/>
</dbReference>
<dbReference type="AlphaFoldDB" id="A0A2T4PQD2"/>
<evidence type="ECO:0000256" key="1">
    <source>
        <dbReference type="ARBA" id="ARBA00006739"/>
    </source>
</evidence>
<sequence>MEVSVIIPIYNAEKTIEETIHSIKSNYEHEIICINDGSKDKSADVISKIDNPNIVLVNRENKGAAATRNEGISIAKGKYIMFCDADDKLGDGIIDKMVDAIKENNTDIVVGKVLHLIGEEVRPIKTYNELSAIEHTSLNRTPEITQSIGPYGKLYKNEIIKDIRFDEDITFCEEHTFNLKAWTKSKITIIDDQAYLYNIGIEDSIVATSYKHIEKYLNDATEVRKRTLDILSGLKEKVSNYYSYRMDYLIIYFLIRNNFMKVDNLDHLLDPAVNYLNVVETIETDSVHDLKELVLTISTDAHYNKYVEVSKGLKVDFDKKTYRNYQMKLLKLKTKMNLRNIRNKSKKIAH</sequence>
<keyword evidence="3" id="KW-0808">Transferase</keyword>
<dbReference type="GO" id="GO:0016758">
    <property type="term" value="F:hexosyltransferase activity"/>
    <property type="evidence" value="ECO:0007669"/>
    <property type="project" value="UniProtKB-ARBA"/>
</dbReference>
<proteinExistence type="inferred from homology"/>
<reference evidence="3 4" key="1">
    <citation type="journal article" date="2016" name="Front. Microbiol.">
        <title>Comprehensive Phylogenetic Analysis of Bovine Non-aureus Staphylococci Species Based on Whole-Genome Sequencing.</title>
        <authorList>
            <person name="Naushad S."/>
            <person name="Barkema H.W."/>
            <person name="Luby C."/>
            <person name="Condas L.A."/>
            <person name="Nobrega D.B."/>
            <person name="Carson D.A."/>
            <person name="De Buck J."/>
        </authorList>
    </citation>
    <scope>NUCLEOTIDE SEQUENCE [LARGE SCALE GENOMIC DNA]</scope>
    <source>
        <strain evidence="3 4">SNUC 2204</strain>
    </source>
</reference>
<protein>
    <submittedName>
        <fullName evidence="3">Glycosyltransferase family 2 protein</fullName>
    </submittedName>
</protein>
<gene>
    <name evidence="3" type="ORF">BU072_12670</name>
</gene>
<dbReference type="PANTHER" id="PTHR22916:SF3">
    <property type="entry name" value="UDP-GLCNAC:BETAGAL BETA-1,3-N-ACETYLGLUCOSAMINYLTRANSFERASE-LIKE PROTEIN 1"/>
    <property type="match status" value="1"/>
</dbReference>
<dbReference type="STRING" id="1167632.GCA_000286335_00571"/>